<feature type="transmembrane region" description="Helical" evidence="1">
    <location>
        <begin position="279"/>
        <end position="300"/>
    </location>
</feature>
<comment type="caution">
    <text evidence="3">The sequence shown here is derived from an EMBL/GenBank/DDBJ whole genome shotgun (WGS) entry which is preliminary data.</text>
</comment>
<dbReference type="Pfam" id="PF00535">
    <property type="entry name" value="Glycos_transf_2"/>
    <property type="match status" value="1"/>
</dbReference>
<dbReference type="Proteomes" id="UP000249354">
    <property type="component" value="Unassembled WGS sequence"/>
</dbReference>
<keyword evidence="1" id="KW-1133">Transmembrane helix</keyword>
<dbReference type="AlphaFoldDB" id="A0A2W4U5L6"/>
<feature type="transmembrane region" description="Helical" evidence="1">
    <location>
        <begin position="312"/>
        <end position="332"/>
    </location>
</feature>
<dbReference type="Gene3D" id="3.90.550.10">
    <property type="entry name" value="Spore Coat Polysaccharide Biosynthesis Protein SpsA, Chain A"/>
    <property type="match status" value="1"/>
</dbReference>
<dbReference type="PANTHER" id="PTHR43179:SF7">
    <property type="entry name" value="RHAMNOSYLTRANSFERASE WBBL"/>
    <property type="match status" value="1"/>
</dbReference>
<feature type="transmembrane region" description="Helical" evidence="1">
    <location>
        <begin position="253"/>
        <end position="273"/>
    </location>
</feature>
<name>A0A2W4U5L6_9CYAN</name>
<feature type="transmembrane region" description="Helical" evidence="1">
    <location>
        <begin position="210"/>
        <end position="232"/>
    </location>
</feature>
<sequence>MVHSSVATPIVSIVIPVHNGGENFRKCLLSIRRWSNSAEVIIVADGESDGSWELAQAYSYQVIRLSESGGPAKARNIGAKAATGNIILFIDADVEIHPTTVPRVICAFQERPEIAAIIGSYDDAPGATDFLSQYKNLFHHYTHQDAQEEASTFWGACGAIRKEIFLSLGGFDENYRKPCIEDIELGYRLRQSNYKIRLCKCVQVKHLKQWTPLSMLMAEVFYRALPWMALLLKIRQVDPQQYQQFTSDLNLKPSSRLSVVLVYSLTLMAALSIGWPSLLWVVGVLILMLLAVNWSVYQFFYRKRGALFTCKVLPWHWFYYFYSGLAFVIGTLRHQMNRRSPLAS</sequence>
<dbReference type="InterPro" id="IPR029044">
    <property type="entry name" value="Nucleotide-diphossugar_trans"/>
</dbReference>
<dbReference type="SUPFAM" id="SSF53448">
    <property type="entry name" value="Nucleotide-diphospho-sugar transferases"/>
    <property type="match status" value="1"/>
</dbReference>
<keyword evidence="1" id="KW-0472">Membrane</keyword>
<feature type="domain" description="Glycosyltransferase 2-like" evidence="2">
    <location>
        <begin position="12"/>
        <end position="165"/>
    </location>
</feature>
<dbReference type="EMBL" id="QBMC01000108">
    <property type="protein sequence ID" value="PZO14487.1"/>
    <property type="molecule type" value="Genomic_DNA"/>
</dbReference>
<evidence type="ECO:0000313" key="3">
    <source>
        <dbReference type="EMBL" id="PZO14487.1"/>
    </source>
</evidence>
<keyword evidence="3" id="KW-0808">Transferase</keyword>
<organism evidence="3 4">
    <name type="scientific">Leptolyngbya foveolarum</name>
    <dbReference type="NCBI Taxonomy" id="47253"/>
    <lineage>
        <taxon>Bacteria</taxon>
        <taxon>Bacillati</taxon>
        <taxon>Cyanobacteriota</taxon>
        <taxon>Cyanophyceae</taxon>
        <taxon>Leptolyngbyales</taxon>
        <taxon>Leptolyngbyaceae</taxon>
        <taxon>Leptolyngbya group</taxon>
        <taxon>Leptolyngbya</taxon>
    </lineage>
</organism>
<keyword evidence="1" id="KW-0812">Transmembrane</keyword>
<evidence type="ECO:0000256" key="1">
    <source>
        <dbReference type="SAM" id="Phobius"/>
    </source>
</evidence>
<evidence type="ECO:0000259" key="2">
    <source>
        <dbReference type="Pfam" id="PF00535"/>
    </source>
</evidence>
<proteinExistence type="predicted"/>
<accession>A0A2W4U5L6</accession>
<dbReference type="PANTHER" id="PTHR43179">
    <property type="entry name" value="RHAMNOSYLTRANSFERASE WBBL"/>
    <property type="match status" value="1"/>
</dbReference>
<reference evidence="3 4" key="2">
    <citation type="submission" date="2018-06" db="EMBL/GenBank/DDBJ databases">
        <title>Metagenomic assembly of (sub)arctic Cyanobacteria and their associated microbiome from non-axenic cultures.</title>
        <authorList>
            <person name="Baurain D."/>
        </authorList>
    </citation>
    <scope>NUCLEOTIDE SEQUENCE [LARGE SCALE GENOMIC DNA]</scope>
    <source>
        <strain evidence="3">ULC129bin1</strain>
    </source>
</reference>
<gene>
    <name evidence="3" type="ORF">DCF25_14925</name>
</gene>
<reference evidence="4" key="1">
    <citation type="submission" date="2018-04" db="EMBL/GenBank/DDBJ databases">
        <authorList>
            <person name="Cornet L."/>
        </authorList>
    </citation>
    <scope>NUCLEOTIDE SEQUENCE [LARGE SCALE GENOMIC DNA]</scope>
</reference>
<protein>
    <submittedName>
        <fullName evidence="3">Glycosyl transferase</fullName>
    </submittedName>
</protein>
<dbReference type="InterPro" id="IPR001173">
    <property type="entry name" value="Glyco_trans_2-like"/>
</dbReference>
<evidence type="ECO:0000313" key="4">
    <source>
        <dbReference type="Proteomes" id="UP000249354"/>
    </source>
</evidence>
<dbReference type="GO" id="GO:0016740">
    <property type="term" value="F:transferase activity"/>
    <property type="evidence" value="ECO:0007669"/>
    <property type="project" value="UniProtKB-KW"/>
</dbReference>